<dbReference type="Proteomes" id="UP000189229">
    <property type="component" value="Unassembled WGS sequence"/>
</dbReference>
<feature type="region of interest" description="Disordered" evidence="1">
    <location>
        <begin position="181"/>
        <end position="210"/>
    </location>
</feature>
<dbReference type="InterPro" id="IPR000215">
    <property type="entry name" value="Serpin_fam"/>
</dbReference>
<reference evidence="3 4" key="1">
    <citation type="submission" date="2017-02" db="EMBL/GenBank/DDBJ databases">
        <title>Complete genome sequences of Mycobacterium kansasii strains isolated from rhesus macaques.</title>
        <authorList>
            <person name="Panda A."/>
            <person name="Nagaraj S."/>
            <person name="Zhao X."/>
            <person name="Tettelin H."/>
            <person name="Detolla L.J."/>
        </authorList>
    </citation>
    <scope>NUCLEOTIDE SEQUENCE [LARGE SCALE GENOMIC DNA]</scope>
    <source>
        <strain evidence="3 4">11-3813</strain>
    </source>
</reference>
<feature type="compositionally biased region" description="Basic residues" evidence="1">
    <location>
        <begin position="198"/>
        <end position="210"/>
    </location>
</feature>
<feature type="compositionally biased region" description="Polar residues" evidence="1">
    <location>
        <begin position="183"/>
        <end position="195"/>
    </location>
</feature>
<dbReference type="GO" id="GO:0005615">
    <property type="term" value="C:extracellular space"/>
    <property type="evidence" value="ECO:0007669"/>
    <property type="project" value="InterPro"/>
</dbReference>
<dbReference type="GO" id="GO:0004867">
    <property type="term" value="F:serine-type endopeptidase inhibitor activity"/>
    <property type="evidence" value="ECO:0007669"/>
    <property type="project" value="InterPro"/>
</dbReference>
<comment type="caution">
    <text evidence="3">The sequence shown here is derived from an EMBL/GenBank/DDBJ whole genome shotgun (WGS) entry which is preliminary data.</text>
</comment>
<dbReference type="Pfam" id="PF00079">
    <property type="entry name" value="Serpin"/>
    <property type="match status" value="1"/>
</dbReference>
<feature type="region of interest" description="Disordered" evidence="1">
    <location>
        <begin position="17"/>
        <end position="48"/>
    </location>
</feature>
<dbReference type="InterPro" id="IPR042178">
    <property type="entry name" value="Serpin_sf_1"/>
</dbReference>
<accession>A0A1V3XAQ7</accession>
<protein>
    <submittedName>
        <fullName evidence="3">Serpin family protein</fullName>
    </submittedName>
</protein>
<evidence type="ECO:0000313" key="4">
    <source>
        <dbReference type="Proteomes" id="UP000189229"/>
    </source>
</evidence>
<proteinExistence type="predicted"/>
<feature type="domain" description="Serpin" evidence="2">
    <location>
        <begin position="56"/>
        <end position="187"/>
    </location>
</feature>
<dbReference type="PANTHER" id="PTHR11461:SF211">
    <property type="entry name" value="GH10112P-RELATED"/>
    <property type="match status" value="1"/>
</dbReference>
<evidence type="ECO:0000256" key="1">
    <source>
        <dbReference type="SAM" id="MobiDB-lite"/>
    </source>
</evidence>
<name>A0A1V3XAQ7_MYCKA</name>
<dbReference type="AlphaFoldDB" id="A0A1V3XAQ7"/>
<dbReference type="EMBL" id="MVBM01000003">
    <property type="protein sequence ID" value="OOK76242.1"/>
    <property type="molecule type" value="Genomic_DNA"/>
</dbReference>
<dbReference type="PANTHER" id="PTHR11461">
    <property type="entry name" value="SERINE PROTEASE INHIBITOR, SERPIN"/>
    <property type="match status" value="1"/>
</dbReference>
<evidence type="ECO:0000259" key="2">
    <source>
        <dbReference type="Pfam" id="PF00079"/>
    </source>
</evidence>
<dbReference type="InterPro" id="IPR023796">
    <property type="entry name" value="Serpin_dom"/>
</dbReference>
<organism evidence="3 4">
    <name type="scientific">Mycobacterium kansasii</name>
    <dbReference type="NCBI Taxonomy" id="1768"/>
    <lineage>
        <taxon>Bacteria</taxon>
        <taxon>Bacillati</taxon>
        <taxon>Actinomycetota</taxon>
        <taxon>Actinomycetes</taxon>
        <taxon>Mycobacteriales</taxon>
        <taxon>Mycobacteriaceae</taxon>
        <taxon>Mycobacterium</taxon>
    </lineage>
</organism>
<dbReference type="SUPFAM" id="SSF56574">
    <property type="entry name" value="Serpins"/>
    <property type="match status" value="1"/>
</dbReference>
<gene>
    <name evidence="3" type="ORF">BZL30_3724</name>
</gene>
<dbReference type="Gene3D" id="3.30.497.10">
    <property type="entry name" value="Antithrombin, subunit I, domain 2"/>
    <property type="match status" value="1"/>
</dbReference>
<evidence type="ECO:0000313" key="3">
    <source>
        <dbReference type="EMBL" id="OOK76242.1"/>
    </source>
</evidence>
<sequence length="210" mass="22276">MIAAAVVFASAVGCGGDRNRAESTPGPTPAPVTRSSLPYDNTPDVAPADEQSFVNATNGFGLDLFRRMSAASEKNLVFSPLSLSAALSMAYAGAAGDTAAQMKAVLRDPFGNDSYYRAMNQLLLDLRSRNRAAISADDPRSIELAMVDAVWLQRGMSVRAPFLDILATQYDAGAHLGDFKGNPTASESLSTTSPATRLKGKSKTRSRRAR</sequence>
<dbReference type="InterPro" id="IPR036186">
    <property type="entry name" value="Serpin_sf"/>
</dbReference>